<dbReference type="Proteomes" id="UP000070263">
    <property type="component" value="Unassembled WGS sequence"/>
</dbReference>
<feature type="non-terminal residue" evidence="1">
    <location>
        <position position="1"/>
    </location>
</feature>
<protein>
    <submittedName>
        <fullName evidence="1">Uncharacterized protein</fullName>
    </submittedName>
</protein>
<reference evidence="1 2" key="1">
    <citation type="journal article" date="2016" name="Sci. Rep.">
        <title>Metabolic traits of an uncultured archaeal lineage -MSBL1- from brine pools of the Red Sea.</title>
        <authorList>
            <person name="Mwirichia R."/>
            <person name="Alam I."/>
            <person name="Rashid M."/>
            <person name="Vinu M."/>
            <person name="Ba-Alawi W."/>
            <person name="Anthony Kamau A."/>
            <person name="Kamanda Ngugi D."/>
            <person name="Goker M."/>
            <person name="Klenk H.P."/>
            <person name="Bajic V."/>
            <person name="Stingl U."/>
        </authorList>
    </citation>
    <scope>NUCLEOTIDE SEQUENCE [LARGE SCALE GENOMIC DNA]</scope>
    <source>
        <strain evidence="1">SCGC-AAA382A20</strain>
    </source>
</reference>
<proteinExistence type="predicted"/>
<comment type="caution">
    <text evidence="1">The sequence shown here is derived from an EMBL/GenBank/DDBJ whole genome shotgun (WGS) entry which is preliminary data.</text>
</comment>
<accession>A0A133VIS0</accession>
<dbReference type="AlphaFoldDB" id="A0A133VIS0"/>
<keyword evidence="2" id="KW-1185">Reference proteome</keyword>
<gene>
    <name evidence="1" type="ORF">AKJ51_03915</name>
</gene>
<organism evidence="1 2">
    <name type="scientific">candidate division MSBL1 archaeon SCGC-AAA382A20</name>
    <dbReference type="NCBI Taxonomy" id="1698280"/>
    <lineage>
        <taxon>Archaea</taxon>
        <taxon>Methanobacteriati</taxon>
        <taxon>Methanobacteriota</taxon>
        <taxon>candidate division MSBL1</taxon>
    </lineage>
</organism>
<sequence>GPFGFGRPLAGTSFGGKDERVGVRVEENLLDTLENVFDLKPRKAARRTMTNGSVAVWPEEVEIGGAFGVIRPFAKEDVPELEDEEARGLLEKLSD</sequence>
<name>A0A133VIS0_9EURY</name>
<dbReference type="EMBL" id="LHYE01000049">
    <property type="protein sequence ID" value="KXB06310.1"/>
    <property type="molecule type" value="Genomic_DNA"/>
</dbReference>
<evidence type="ECO:0000313" key="2">
    <source>
        <dbReference type="Proteomes" id="UP000070263"/>
    </source>
</evidence>
<evidence type="ECO:0000313" key="1">
    <source>
        <dbReference type="EMBL" id="KXB06310.1"/>
    </source>
</evidence>